<dbReference type="InterPro" id="IPR001810">
    <property type="entry name" value="F-box_dom"/>
</dbReference>
<dbReference type="FunFam" id="1.10.472.10:FF:000055">
    <property type="entry name" value="Cyclin F"/>
    <property type="match status" value="1"/>
</dbReference>
<keyword evidence="8" id="KW-0498">Mitosis</keyword>
<dbReference type="Pfam" id="PF00134">
    <property type="entry name" value="Cyclin_N"/>
    <property type="match status" value="1"/>
</dbReference>
<dbReference type="SUPFAM" id="SSF81383">
    <property type="entry name" value="F-box domain"/>
    <property type="match status" value="1"/>
</dbReference>
<organism evidence="17 18">
    <name type="scientific">Chiloscyllium punctatum</name>
    <name type="common">Brownbanded bambooshark</name>
    <name type="synonym">Hemiscyllium punctatum</name>
    <dbReference type="NCBI Taxonomy" id="137246"/>
    <lineage>
        <taxon>Eukaryota</taxon>
        <taxon>Metazoa</taxon>
        <taxon>Chordata</taxon>
        <taxon>Craniata</taxon>
        <taxon>Vertebrata</taxon>
        <taxon>Chondrichthyes</taxon>
        <taxon>Elasmobranchii</taxon>
        <taxon>Galeomorphii</taxon>
        <taxon>Galeoidea</taxon>
        <taxon>Orectolobiformes</taxon>
        <taxon>Hemiscylliidae</taxon>
        <taxon>Chiloscyllium</taxon>
    </lineage>
</organism>
<accession>A0A401SMN4</accession>
<keyword evidence="7" id="KW-0132">Cell division</keyword>
<dbReference type="InterPro" id="IPR036047">
    <property type="entry name" value="F-box-like_dom_sf"/>
</dbReference>
<dbReference type="SUPFAM" id="SSF47954">
    <property type="entry name" value="Cyclin-like"/>
    <property type="match status" value="2"/>
</dbReference>
<protein>
    <recommendedName>
        <fullName evidence="5">Cyclin-F</fullName>
    </recommendedName>
</protein>
<dbReference type="InterPro" id="IPR006671">
    <property type="entry name" value="Cyclin_N"/>
</dbReference>
<keyword evidence="12" id="KW-0539">Nucleus</keyword>
<dbReference type="CDD" id="cd22082">
    <property type="entry name" value="F-box_FBXO1"/>
    <property type="match status" value="1"/>
</dbReference>
<dbReference type="GO" id="GO:0005634">
    <property type="term" value="C:nucleus"/>
    <property type="evidence" value="ECO:0007669"/>
    <property type="project" value="UniProtKB-SubCell"/>
</dbReference>
<evidence type="ECO:0000256" key="4">
    <source>
        <dbReference type="ARBA" id="ARBA00006955"/>
    </source>
</evidence>
<evidence type="ECO:0000256" key="11">
    <source>
        <dbReference type="ARBA" id="ARBA00023212"/>
    </source>
</evidence>
<keyword evidence="6" id="KW-0963">Cytoplasm</keyword>
<dbReference type="InterPro" id="IPR004367">
    <property type="entry name" value="Cyclin_C-dom"/>
</dbReference>
<feature type="region of interest" description="Disordered" evidence="15">
    <location>
        <begin position="645"/>
        <end position="668"/>
    </location>
</feature>
<evidence type="ECO:0000256" key="13">
    <source>
        <dbReference type="ARBA" id="ARBA00023306"/>
    </source>
</evidence>
<name>A0A401SMN4_CHIPU</name>
<dbReference type="Proteomes" id="UP000287033">
    <property type="component" value="Unassembled WGS sequence"/>
</dbReference>
<dbReference type="InterPro" id="IPR039361">
    <property type="entry name" value="Cyclin"/>
</dbReference>
<keyword evidence="11" id="KW-0206">Cytoskeleton</keyword>
<evidence type="ECO:0000256" key="10">
    <source>
        <dbReference type="ARBA" id="ARBA00023127"/>
    </source>
</evidence>
<dbReference type="SMART" id="SM00385">
    <property type="entry name" value="CYCLIN"/>
    <property type="match status" value="2"/>
</dbReference>
<evidence type="ECO:0000256" key="15">
    <source>
        <dbReference type="SAM" id="MobiDB-lite"/>
    </source>
</evidence>
<dbReference type="PANTHER" id="PTHR10177">
    <property type="entry name" value="CYCLINS"/>
    <property type="match status" value="1"/>
</dbReference>
<dbReference type="Pfam" id="PF02984">
    <property type="entry name" value="Cyclin_C"/>
    <property type="match status" value="1"/>
</dbReference>
<dbReference type="SMART" id="SM00256">
    <property type="entry name" value="FBOX"/>
    <property type="match status" value="1"/>
</dbReference>
<evidence type="ECO:0000256" key="6">
    <source>
        <dbReference type="ARBA" id="ARBA00022490"/>
    </source>
</evidence>
<dbReference type="GO" id="GO:0010826">
    <property type="term" value="P:negative regulation of centrosome duplication"/>
    <property type="evidence" value="ECO:0007669"/>
    <property type="project" value="UniProtKB-ARBA"/>
</dbReference>
<dbReference type="GO" id="GO:0048471">
    <property type="term" value="C:perinuclear region of cytoplasm"/>
    <property type="evidence" value="ECO:0007669"/>
    <property type="project" value="UniProtKB-SubCell"/>
</dbReference>
<comment type="caution">
    <text evidence="17">The sequence shown here is derived from an EMBL/GenBank/DDBJ whole genome shotgun (WGS) entry which is preliminary data.</text>
</comment>
<dbReference type="PROSITE" id="PS50181">
    <property type="entry name" value="FBOX"/>
    <property type="match status" value="1"/>
</dbReference>
<dbReference type="STRING" id="137246.A0A401SMN4"/>
<dbReference type="InterPro" id="IPR013763">
    <property type="entry name" value="Cyclin-like_dom"/>
</dbReference>
<evidence type="ECO:0000256" key="5">
    <source>
        <dbReference type="ARBA" id="ARBA00019493"/>
    </source>
</evidence>
<keyword evidence="9" id="KW-0833">Ubl conjugation pathway</keyword>
<evidence type="ECO:0000313" key="17">
    <source>
        <dbReference type="EMBL" id="GCC31633.1"/>
    </source>
</evidence>
<dbReference type="FunFam" id="1.10.472.10:FF:000038">
    <property type="entry name" value="Cyclin F"/>
    <property type="match status" value="1"/>
</dbReference>
<dbReference type="EMBL" id="BEZZ01000377">
    <property type="protein sequence ID" value="GCC31633.1"/>
    <property type="molecule type" value="Genomic_DNA"/>
</dbReference>
<dbReference type="Gene3D" id="1.20.1280.50">
    <property type="match status" value="1"/>
</dbReference>
<keyword evidence="10 14" id="KW-0195">Cyclin</keyword>
<dbReference type="GO" id="GO:0051301">
    <property type="term" value="P:cell division"/>
    <property type="evidence" value="ECO:0007669"/>
    <property type="project" value="UniProtKB-KW"/>
</dbReference>
<dbReference type="OMA" id="HQAKKSC"/>
<sequence>MRPGVLHCKCTKCFSLLTKHKIKKRSPVLTLLNLPDDVLLYVLECLPAQDILHFRAVHSHFRALVDSHSSVWAHANFQEIWPSPLNRWLFERAAESGNFEAAVKLGIAYLYNEGLSVSDEGRAEVNGLKASHFFSLAESLNVDANPFIWLFIRPPWSLTGSCCKAVVYDSLKSKCQLQSAKKASLTYCLAKVLSLFEDEEKQKQAVIMFEESSNYGCLSSSYHLWETNRKETVADPGRHLQNLRKLRDFATKGCWEAQISLAKACGSANLLGMTSVATKEFVVQVFQSSQPSYKQKMFKVQKGMNDTMRYILIDWLVEVTSMKDFSSLCLHVTVANVDRYLMLRCVPRGQLQLLGIACMVICTRFISKEILTIREAVWLTDNTYKYEDLVRMMGEIISALRGKIKIPTILDYAEVLLAVAPLERRTKHLFNYICELSLLYIDLSVYSPATTAAAALLLARILHKQVLPWSSQLTESTGFTLENLIPCVVDLHKKCFHNEAPRDYRHVSLTAVKQRFEEERYQQISKEKHVETGANIQLLELALSFCITLNICVNTIFPCIVLKIRRREDSFREDRGNFVATPIVELSNHEDTLLGEFLDWSLDLSCAGYEGDEESEGEKSADVSGLNEVENVAAVIGRYEHCCEATSEDSEDDQLMNGQSGDYGVTEL</sequence>
<dbReference type="InterPro" id="IPR036915">
    <property type="entry name" value="Cyclin-like_sf"/>
</dbReference>
<comment type="similarity">
    <text evidence="4">Belongs to the cyclin family. Cyclin AB subfamily.</text>
</comment>
<dbReference type="OrthoDB" id="5590282at2759"/>
<comment type="subcellular location">
    <subcellularLocation>
        <location evidence="1">Cytoplasm</location>
        <location evidence="1">Cytoskeleton</location>
        <location evidence="1">Microtubule organizing center</location>
        <location evidence="1">Centrosome</location>
        <location evidence="1">Centriole</location>
    </subcellularLocation>
    <subcellularLocation>
        <location evidence="3">Cytoplasm</location>
        <location evidence="3">Perinuclear region</location>
    </subcellularLocation>
    <subcellularLocation>
        <location evidence="2">Nucleus</location>
    </subcellularLocation>
</comment>
<evidence type="ECO:0000256" key="12">
    <source>
        <dbReference type="ARBA" id="ARBA00023242"/>
    </source>
</evidence>
<reference evidence="17 18" key="1">
    <citation type="journal article" date="2018" name="Nat. Ecol. Evol.">
        <title>Shark genomes provide insights into elasmobranch evolution and the origin of vertebrates.</title>
        <authorList>
            <person name="Hara Y"/>
            <person name="Yamaguchi K"/>
            <person name="Onimaru K"/>
            <person name="Kadota M"/>
            <person name="Koyanagi M"/>
            <person name="Keeley SD"/>
            <person name="Tatsumi K"/>
            <person name="Tanaka K"/>
            <person name="Motone F"/>
            <person name="Kageyama Y"/>
            <person name="Nozu R"/>
            <person name="Adachi N"/>
            <person name="Nishimura O"/>
            <person name="Nakagawa R"/>
            <person name="Tanegashima C"/>
            <person name="Kiyatake I"/>
            <person name="Matsumoto R"/>
            <person name="Murakumo K"/>
            <person name="Nishida K"/>
            <person name="Terakita A"/>
            <person name="Kuratani S"/>
            <person name="Sato K"/>
            <person name="Hyodo S Kuraku.S."/>
        </authorList>
    </citation>
    <scope>NUCLEOTIDE SEQUENCE [LARGE SCALE GENOMIC DNA]</scope>
</reference>
<gene>
    <name evidence="17" type="ORF">chiPu_0010093</name>
</gene>
<evidence type="ECO:0000256" key="7">
    <source>
        <dbReference type="ARBA" id="ARBA00022618"/>
    </source>
</evidence>
<dbReference type="SMART" id="SM01332">
    <property type="entry name" value="Cyclin_C"/>
    <property type="match status" value="1"/>
</dbReference>
<evidence type="ECO:0000256" key="8">
    <source>
        <dbReference type="ARBA" id="ARBA00022776"/>
    </source>
</evidence>
<evidence type="ECO:0000313" key="18">
    <source>
        <dbReference type="Proteomes" id="UP000287033"/>
    </source>
</evidence>
<dbReference type="Pfam" id="PF00646">
    <property type="entry name" value="F-box"/>
    <property type="match status" value="1"/>
</dbReference>
<keyword evidence="18" id="KW-1185">Reference proteome</keyword>
<dbReference type="GO" id="GO:0005814">
    <property type="term" value="C:centriole"/>
    <property type="evidence" value="ECO:0007669"/>
    <property type="project" value="UniProtKB-SubCell"/>
</dbReference>
<evidence type="ECO:0000256" key="3">
    <source>
        <dbReference type="ARBA" id="ARBA00004556"/>
    </source>
</evidence>
<dbReference type="AlphaFoldDB" id="A0A401SMN4"/>
<evidence type="ECO:0000256" key="1">
    <source>
        <dbReference type="ARBA" id="ARBA00004114"/>
    </source>
</evidence>
<proteinExistence type="inferred from homology"/>
<evidence type="ECO:0000256" key="9">
    <source>
        <dbReference type="ARBA" id="ARBA00022786"/>
    </source>
</evidence>
<feature type="domain" description="F-box" evidence="16">
    <location>
        <begin position="28"/>
        <end position="75"/>
    </location>
</feature>
<evidence type="ECO:0000256" key="2">
    <source>
        <dbReference type="ARBA" id="ARBA00004123"/>
    </source>
</evidence>
<dbReference type="Gene3D" id="1.10.472.10">
    <property type="entry name" value="Cyclin-like"/>
    <property type="match status" value="2"/>
</dbReference>
<evidence type="ECO:0000256" key="14">
    <source>
        <dbReference type="RuleBase" id="RU000383"/>
    </source>
</evidence>
<keyword evidence="13" id="KW-0131">Cell cycle</keyword>
<dbReference type="CDD" id="cd20521">
    <property type="entry name" value="CYCLIN_CCNF_rpt1"/>
    <property type="match status" value="1"/>
</dbReference>
<evidence type="ECO:0000259" key="16">
    <source>
        <dbReference type="PROSITE" id="PS50181"/>
    </source>
</evidence>